<organism evidence="1 2">
    <name type="scientific">Elysia crispata</name>
    <name type="common">lettuce slug</name>
    <dbReference type="NCBI Taxonomy" id="231223"/>
    <lineage>
        <taxon>Eukaryota</taxon>
        <taxon>Metazoa</taxon>
        <taxon>Spiralia</taxon>
        <taxon>Lophotrochozoa</taxon>
        <taxon>Mollusca</taxon>
        <taxon>Gastropoda</taxon>
        <taxon>Heterobranchia</taxon>
        <taxon>Euthyneura</taxon>
        <taxon>Panpulmonata</taxon>
        <taxon>Sacoglossa</taxon>
        <taxon>Placobranchoidea</taxon>
        <taxon>Plakobranchidae</taxon>
        <taxon>Elysia</taxon>
    </lineage>
</organism>
<dbReference type="Proteomes" id="UP001283361">
    <property type="component" value="Unassembled WGS sequence"/>
</dbReference>
<evidence type="ECO:0000313" key="2">
    <source>
        <dbReference type="Proteomes" id="UP001283361"/>
    </source>
</evidence>
<gene>
    <name evidence="1" type="ORF">RRG08_059049</name>
</gene>
<dbReference type="EMBL" id="JAWDGP010004147">
    <property type="protein sequence ID" value="KAK3767479.1"/>
    <property type="molecule type" value="Genomic_DNA"/>
</dbReference>
<keyword evidence="2" id="KW-1185">Reference proteome</keyword>
<proteinExistence type="predicted"/>
<sequence>MRFLINPLLLLPRANNLFTSRRRRRCVVDDDESITATTTKTSAIPGIHKSLLKRNPIQVFFHRILVGNVSLYTALGQHKSVMKRLILSHPPQPEIAINHAGVVTEIDGRGASSFASVRPPHSLKFLAICRLETYYMLDCLFGSALHSLKLSVRDSERLRLNKMPENYNTDYKDIPALNAAVNYLLKGLVKLDVQFPSSAALDWKPCHERCLIFSPFVLNSSIALRGLGSSATDQCPVPYRTAHYGLRCPAFPQCPNVPMFGPIRLVIPLEVASISQSLLWRKTFNHPLSSSAVSFPPQLPSTQRNHVSLHSSPRVTPSMISIQFKEFLPERQYLNSHDNDFFTLSTALEDFDLDSRSQKASGGENKCLFYSERSSNYEDLEPDRGQARVTRPSGTGNLWLYVNRVVCSYSSSSVQLEGNWSDIGDTDGYSRVICNRNLSSVVIDAKLLKSSIVTLLHI</sequence>
<protein>
    <submittedName>
        <fullName evidence="1">Uncharacterized protein</fullName>
    </submittedName>
</protein>
<accession>A0AAE0ZDK9</accession>
<dbReference type="AlphaFoldDB" id="A0AAE0ZDK9"/>
<name>A0AAE0ZDK9_9GAST</name>
<evidence type="ECO:0000313" key="1">
    <source>
        <dbReference type="EMBL" id="KAK3767479.1"/>
    </source>
</evidence>
<reference evidence="1" key="1">
    <citation type="journal article" date="2023" name="G3 (Bethesda)">
        <title>A reference genome for the long-term kleptoplast-retaining sea slug Elysia crispata morphotype clarki.</title>
        <authorList>
            <person name="Eastman K.E."/>
            <person name="Pendleton A.L."/>
            <person name="Shaikh M.A."/>
            <person name="Suttiyut T."/>
            <person name="Ogas R."/>
            <person name="Tomko P."/>
            <person name="Gavelis G."/>
            <person name="Widhalm J.R."/>
            <person name="Wisecaver J.H."/>
        </authorList>
    </citation>
    <scope>NUCLEOTIDE SEQUENCE</scope>
    <source>
        <strain evidence="1">ECLA1</strain>
    </source>
</reference>
<comment type="caution">
    <text evidence="1">The sequence shown here is derived from an EMBL/GenBank/DDBJ whole genome shotgun (WGS) entry which is preliminary data.</text>
</comment>